<accession>A0A168JUJ6</accession>
<name>A0A168JUJ6_9BACL</name>
<sequence length="161" mass="19000">MEMKLELVPPDRKEVIDHLMQFYLYDFTSYLDMDVAPNGKFHNYPDLNSYWNNRDGRYAYLITVTNVPAGFALIEQLQNSLEGDYYMTEFFIMKKYRRSGLGTWAANELFSRHRGNWKVTQVSNNIAAQVFWQNVIRAYTGGDFRQKTRSDNGQISQYFKS</sequence>
<keyword evidence="2" id="KW-0808">Transferase</keyword>
<protein>
    <submittedName>
        <fullName evidence="2">GNAT family acetyltransferase</fullName>
    </submittedName>
</protein>
<evidence type="ECO:0000313" key="3">
    <source>
        <dbReference type="Proteomes" id="UP000077355"/>
    </source>
</evidence>
<keyword evidence="3" id="KW-1185">Reference proteome</keyword>
<reference evidence="2 3" key="1">
    <citation type="submission" date="2016-03" db="EMBL/GenBank/DDBJ databases">
        <title>Draft genome sequence of Paenibacillus antarcticus CECT 5836.</title>
        <authorList>
            <person name="Shin S.-K."/>
            <person name="Yi H."/>
        </authorList>
    </citation>
    <scope>NUCLEOTIDE SEQUENCE [LARGE SCALE GENOMIC DNA]</scope>
    <source>
        <strain evidence="2 3">CECT 5836</strain>
    </source>
</reference>
<dbReference type="GO" id="GO:0016747">
    <property type="term" value="F:acyltransferase activity, transferring groups other than amino-acyl groups"/>
    <property type="evidence" value="ECO:0007669"/>
    <property type="project" value="InterPro"/>
</dbReference>
<organism evidence="2 3">
    <name type="scientific">Paenibacillus antarcticus</name>
    <dbReference type="NCBI Taxonomy" id="253703"/>
    <lineage>
        <taxon>Bacteria</taxon>
        <taxon>Bacillati</taxon>
        <taxon>Bacillota</taxon>
        <taxon>Bacilli</taxon>
        <taxon>Bacillales</taxon>
        <taxon>Paenibacillaceae</taxon>
        <taxon>Paenibacillus</taxon>
    </lineage>
</organism>
<dbReference type="EMBL" id="LVJI01000048">
    <property type="protein sequence ID" value="OAB41126.1"/>
    <property type="molecule type" value="Genomic_DNA"/>
</dbReference>
<comment type="caution">
    <text evidence="2">The sequence shown here is derived from an EMBL/GenBank/DDBJ whole genome shotgun (WGS) entry which is preliminary data.</text>
</comment>
<dbReference type="AlphaFoldDB" id="A0A168JUJ6"/>
<dbReference type="InterPro" id="IPR016181">
    <property type="entry name" value="Acyl_CoA_acyltransferase"/>
</dbReference>
<dbReference type="SUPFAM" id="SSF55729">
    <property type="entry name" value="Acyl-CoA N-acyltransferases (Nat)"/>
    <property type="match status" value="1"/>
</dbReference>
<evidence type="ECO:0000313" key="2">
    <source>
        <dbReference type="EMBL" id="OAB41126.1"/>
    </source>
</evidence>
<dbReference type="RefSeq" id="WP_068652720.1">
    <property type="nucleotide sequence ID" value="NZ_CP043611.1"/>
</dbReference>
<proteinExistence type="predicted"/>
<evidence type="ECO:0000259" key="1">
    <source>
        <dbReference type="PROSITE" id="PS51186"/>
    </source>
</evidence>
<feature type="domain" description="N-acetyltransferase" evidence="1">
    <location>
        <begin position="3"/>
        <end position="161"/>
    </location>
</feature>
<dbReference type="OrthoDB" id="8479334at2"/>
<dbReference type="Gene3D" id="3.40.630.30">
    <property type="match status" value="1"/>
</dbReference>
<dbReference type="InterPro" id="IPR000182">
    <property type="entry name" value="GNAT_dom"/>
</dbReference>
<dbReference type="Pfam" id="PF00583">
    <property type="entry name" value="Acetyltransf_1"/>
    <property type="match status" value="1"/>
</dbReference>
<dbReference type="CDD" id="cd04301">
    <property type="entry name" value="NAT_SF"/>
    <property type="match status" value="1"/>
</dbReference>
<dbReference type="Proteomes" id="UP000077355">
    <property type="component" value="Unassembled WGS sequence"/>
</dbReference>
<dbReference type="PROSITE" id="PS51186">
    <property type="entry name" value="GNAT"/>
    <property type="match status" value="1"/>
</dbReference>
<gene>
    <name evidence="2" type="ORF">PBAT_21425</name>
</gene>